<keyword evidence="2" id="KW-1185">Reference proteome</keyword>
<gene>
    <name evidence="1" type="ORF">CLIM01_15055</name>
</gene>
<protein>
    <recommendedName>
        <fullName evidence="3">BTB domain-containing protein</fullName>
    </recommendedName>
</protein>
<accession>A0ABQ9P6B0</accession>
<dbReference type="Proteomes" id="UP001169217">
    <property type="component" value="Unassembled WGS sequence"/>
</dbReference>
<name>A0ABQ9P6B0_9PEZI</name>
<evidence type="ECO:0008006" key="3">
    <source>
        <dbReference type="Google" id="ProtNLM"/>
    </source>
</evidence>
<comment type="caution">
    <text evidence="1">The sequence shown here is derived from an EMBL/GenBank/DDBJ whole genome shotgun (WGS) entry which is preliminary data.</text>
</comment>
<organism evidence="1 2">
    <name type="scientific">Colletotrichum limetticola</name>
    <dbReference type="NCBI Taxonomy" id="1209924"/>
    <lineage>
        <taxon>Eukaryota</taxon>
        <taxon>Fungi</taxon>
        <taxon>Dikarya</taxon>
        <taxon>Ascomycota</taxon>
        <taxon>Pezizomycotina</taxon>
        <taxon>Sordariomycetes</taxon>
        <taxon>Hypocreomycetidae</taxon>
        <taxon>Glomerellales</taxon>
        <taxon>Glomerellaceae</taxon>
        <taxon>Colletotrichum</taxon>
        <taxon>Colletotrichum acutatum species complex</taxon>
    </lineage>
</organism>
<sequence>MVRQYEIDSCGDVVLELWPPQEPFAPWTPDLQTWPNPKEDNSQCTFHFHDVDPALKMDDCVSVDEDIYDVRHDEEAVESPAIIHDRVAYEPLDPSSGTDASAEVPAFAESPPMMNADGNPATDQNEELASEPAARFLLSSKHLTLASPYFKTTLGGVWRETRIKSSSELLTTLKGFDVDATLILMQIIHGQLHETPTAVTLELLAKISVLVDYLECHQAFRFVSRTWFAEMTVSPPDHYGRELVLWILISKVFSEPKIFETTTKTAIISSYGRLQTMELPLPNALIGRLVVYIILRYD</sequence>
<evidence type="ECO:0000313" key="2">
    <source>
        <dbReference type="Proteomes" id="UP001169217"/>
    </source>
</evidence>
<proteinExistence type="predicted"/>
<dbReference type="EMBL" id="JARUPT010001242">
    <property type="protein sequence ID" value="KAK0367588.1"/>
    <property type="molecule type" value="Genomic_DNA"/>
</dbReference>
<evidence type="ECO:0000313" key="1">
    <source>
        <dbReference type="EMBL" id="KAK0367588.1"/>
    </source>
</evidence>
<reference evidence="1" key="1">
    <citation type="submission" date="2023-04" db="EMBL/GenBank/DDBJ databases">
        <title>Colletotrichum limetticola genome sequence.</title>
        <authorList>
            <person name="Baroncelli R."/>
        </authorList>
    </citation>
    <scope>NUCLEOTIDE SEQUENCE</scope>
    <source>
        <strain evidence="1">KLA-Anderson</strain>
    </source>
</reference>